<sequence length="508" mass="56310">MLMIYPTTSVQGELENHQVEYTSDTNYKVFDTNGNSLINYKNKYIMVLDTKPFKLNNYEETLQDLLALNFIMKSEDEEFNFTDIMNQSGKLYYTITKETYEKINKLNDIKGIYTYVYNELDLKERWSVENIIASINEDNALEDSFEESILDIIKDNKRPTIGFHLDEKSIYKSNETNYGENNKNIRLTIDEAWSDKIKDVLNGDDYSNLDNVGVVLLESSTGKIKAMVQKDESEANVNLGIGQLGFEPGSIFKVITEAIALNEGLINMDDTFYCSGEICSNGGKSYAHGKLAVNQAFEVSCNDIFAKIGQMIGYEKMLKYTTNLGLYNKVLGLAGENREEAIGVMAKPSDGISNFAIGQCITVTPLQIAGAINAVVNDGIYIKPSLIEDIVDEDNNVIESIQNEENRIFTSTTSKLVKNSMYDVIWEGTGSAAKIEGITQGGKTGTSTGEGGATTHGWFAGYFELNDKMYTLVVVAPNINGVDANGNDLGGGNTAAPIYRDIIKSLME</sequence>
<gene>
    <name evidence="4" type="ORF">H6A19_10045</name>
</gene>
<dbReference type="PANTHER" id="PTHR30627:SF1">
    <property type="entry name" value="PEPTIDOGLYCAN D,D-TRANSPEPTIDASE FTSI"/>
    <property type="match status" value="1"/>
</dbReference>
<accession>A0ABS2FHA7</accession>
<proteinExistence type="predicted"/>
<dbReference type="PANTHER" id="PTHR30627">
    <property type="entry name" value="PEPTIDOGLYCAN D,D-TRANSPEPTIDASE"/>
    <property type="match status" value="1"/>
</dbReference>
<evidence type="ECO:0000313" key="5">
    <source>
        <dbReference type="Proteomes" id="UP000767334"/>
    </source>
</evidence>
<comment type="caution">
    <text evidence="4">The sequence shown here is derived from an EMBL/GenBank/DDBJ whole genome shotgun (WGS) entry which is preliminary data.</text>
</comment>
<reference evidence="4 5" key="1">
    <citation type="journal article" date="2021" name="Sci. Rep.">
        <title>The distribution of antibiotic resistance genes in chicken gut microbiota commensals.</title>
        <authorList>
            <person name="Juricova H."/>
            <person name="Matiasovicova J."/>
            <person name="Kubasova T."/>
            <person name="Cejkova D."/>
            <person name="Rychlik I."/>
        </authorList>
    </citation>
    <scope>NUCLEOTIDE SEQUENCE [LARGE SCALE GENOMIC DNA]</scope>
    <source>
        <strain evidence="4 5">An435</strain>
    </source>
</reference>
<dbReference type="Proteomes" id="UP000767334">
    <property type="component" value="Unassembled WGS sequence"/>
</dbReference>
<dbReference type="Pfam" id="PF00905">
    <property type="entry name" value="Transpeptidase"/>
    <property type="match status" value="1"/>
</dbReference>
<dbReference type="EMBL" id="JACJLL010000056">
    <property type="protein sequence ID" value="MBM6819672.1"/>
    <property type="molecule type" value="Genomic_DNA"/>
</dbReference>
<dbReference type="InterPro" id="IPR001460">
    <property type="entry name" value="PCN-bd_Tpept"/>
</dbReference>
<evidence type="ECO:0000256" key="1">
    <source>
        <dbReference type="ARBA" id="ARBA00004370"/>
    </source>
</evidence>
<evidence type="ECO:0000259" key="3">
    <source>
        <dbReference type="Pfam" id="PF00905"/>
    </source>
</evidence>
<dbReference type="InterPro" id="IPR012338">
    <property type="entry name" value="Beta-lactam/transpept-like"/>
</dbReference>
<name>A0ABS2FHA7_9CLOT</name>
<organism evidence="4 5">
    <name type="scientific">Clostridium saudiense</name>
    <dbReference type="NCBI Taxonomy" id="1414720"/>
    <lineage>
        <taxon>Bacteria</taxon>
        <taxon>Bacillati</taxon>
        <taxon>Bacillota</taxon>
        <taxon>Clostridia</taxon>
        <taxon>Eubacteriales</taxon>
        <taxon>Clostridiaceae</taxon>
        <taxon>Clostridium</taxon>
    </lineage>
</organism>
<dbReference type="SUPFAM" id="SSF56601">
    <property type="entry name" value="beta-lactamase/transpeptidase-like"/>
    <property type="match status" value="1"/>
</dbReference>
<evidence type="ECO:0000256" key="2">
    <source>
        <dbReference type="ARBA" id="ARBA00023136"/>
    </source>
</evidence>
<dbReference type="InterPro" id="IPR050515">
    <property type="entry name" value="Beta-lactam/transpept"/>
</dbReference>
<feature type="domain" description="Penicillin-binding protein transpeptidase" evidence="3">
    <location>
        <begin position="213"/>
        <end position="504"/>
    </location>
</feature>
<keyword evidence="5" id="KW-1185">Reference proteome</keyword>
<evidence type="ECO:0000313" key="4">
    <source>
        <dbReference type="EMBL" id="MBM6819672.1"/>
    </source>
</evidence>
<comment type="subcellular location">
    <subcellularLocation>
        <location evidence="1">Membrane</location>
    </subcellularLocation>
</comment>
<protein>
    <submittedName>
        <fullName evidence="4">Penicillin-binding protein 2</fullName>
    </submittedName>
</protein>
<dbReference type="Gene3D" id="3.40.710.10">
    <property type="entry name" value="DD-peptidase/beta-lactamase superfamily"/>
    <property type="match status" value="1"/>
</dbReference>
<keyword evidence="2" id="KW-0472">Membrane</keyword>